<dbReference type="GeneID" id="6016513"/>
<dbReference type="RefSeq" id="XP_001839890.2">
    <property type="nucleotide sequence ID" value="XM_001839838.2"/>
</dbReference>
<evidence type="ECO:0000313" key="2">
    <source>
        <dbReference type="EMBL" id="EAU81869.2"/>
    </source>
</evidence>
<proteinExistence type="predicted"/>
<dbReference type="AlphaFoldDB" id="A8PA30"/>
<evidence type="ECO:0000313" key="3">
    <source>
        <dbReference type="Proteomes" id="UP000001861"/>
    </source>
</evidence>
<name>A8PA30_COPC7</name>
<dbReference type="InParanoid" id="A8PA30"/>
<protein>
    <submittedName>
        <fullName evidence="2">Uncharacterized protein</fullName>
    </submittedName>
</protein>
<keyword evidence="3" id="KW-1185">Reference proteome</keyword>
<gene>
    <name evidence="2" type="ORF">CC1G_06080</name>
</gene>
<comment type="caution">
    <text evidence="2">The sequence shown here is derived from an EMBL/GenBank/DDBJ whole genome shotgun (WGS) entry which is preliminary data.</text>
</comment>
<dbReference type="EMBL" id="AACS02000002">
    <property type="protein sequence ID" value="EAU81869.2"/>
    <property type="molecule type" value="Genomic_DNA"/>
</dbReference>
<feature type="region of interest" description="Disordered" evidence="1">
    <location>
        <begin position="40"/>
        <end position="80"/>
    </location>
</feature>
<accession>A8PA30</accession>
<dbReference type="VEuPathDB" id="FungiDB:CC1G_06080"/>
<dbReference type="KEGG" id="cci:CC1G_06080"/>
<evidence type="ECO:0000256" key="1">
    <source>
        <dbReference type="SAM" id="MobiDB-lite"/>
    </source>
</evidence>
<dbReference type="Proteomes" id="UP000001861">
    <property type="component" value="Unassembled WGS sequence"/>
</dbReference>
<organism evidence="2 3">
    <name type="scientific">Coprinopsis cinerea (strain Okayama-7 / 130 / ATCC MYA-4618 / FGSC 9003)</name>
    <name type="common">Inky cap fungus</name>
    <name type="synonym">Hormographiella aspergillata</name>
    <dbReference type="NCBI Taxonomy" id="240176"/>
    <lineage>
        <taxon>Eukaryota</taxon>
        <taxon>Fungi</taxon>
        <taxon>Dikarya</taxon>
        <taxon>Basidiomycota</taxon>
        <taxon>Agaricomycotina</taxon>
        <taxon>Agaricomycetes</taxon>
        <taxon>Agaricomycetidae</taxon>
        <taxon>Agaricales</taxon>
        <taxon>Agaricineae</taxon>
        <taxon>Psathyrellaceae</taxon>
        <taxon>Coprinopsis</taxon>
    </lineage>
</organism>
<reference evidence="2 3" key="1">
    <citation type="journal article" date="2010" name="Proc. Natl. Acad. Sci. U.S.A.">
        <title>Insights into evolution of multicellular fungi from the assembled chromosomes of the mushroom Coprinopsis cinerea (Coprinus cinereus).</title>
        <authorList>
            <person name="Stajich J.E."/>
            <person name="Wilke S.K."/>
            <person name="Ahren D."/>
            <person name="Au C.H."/>
            <person name="Birren B.W."/>
            <person name="Borodovsky M."/>
            <person name="Burns C."/>
            <person name="Canback B."/>
            <person name="Casselton L.A."/>
            <person name="Cheng C.K."/>
            <person name="Deng J."/>
            <person name="Dietrich F.S."/>
            <person name="Fargo D.C."/>
            <person name="Farman M.L."/>
            <person name="Gathman A.C."/>
            <person name="Goldberg J."/>
            <person name="Guigo R."/>
            <person name="Hoegger P.J."/>
            <person name="Hooker J.B."/>
            <person name="Huggins A."/>
            <person name="James T.Y."/>
            <person name="Kamada T."/>
            <person name="Kilaru S."/>
            <person name="Kodira C."/>
            <person name="Kues U."/>
            <person name="Kupfer D."/>
            <person name="Kwan H.S."/>
            <person name="Lomsadze A."/>
            <person name="Li W."/>
            <person name="Lilly W.W."/>
            <person name="Ma L.J."/>
            <person name="Mackey A.J."/>
            <person name="Manning G."/>
            <person name="Martin F."/>
            <person name="Muraguchi H."/>
            <person name="Natvig D.O."/>
            <person name="Palmerini H."/>
            <person name="Ramesh M.A."/>
            <person name="Rehmeyer C.J."/>
            <person name="Roe B.A."/>
            <person name="Shenoy N."/>
            <person name="Stanke M."/>
            <person name="Ter-Hovhannisyan V."/>
            <person name="Tunlid A."/>
            <person name="Velagapudi R."/>
            <person name="Vision T.J."/>
            <person name="Zeng Q."/>
            <person name="Zolan M.E."/>
            <person name="Pukkila P.J."/>
        </authorList>
    </citation>
    <scope>NUCLEOTIDE SEQUENCE [LARGE SCALE GENOMIC DNA]</scope>
    <source>
        <strain evidence="3">Okayama-7 / 130 / ATCC MYA-4618 / FGSC 9003</strain>
    </source>
</reference>
<sequence length="133" mass="14837">MSMPPHTPPSFTLRLMDANGRMSIRDPHRASRRELLLRLTSPATTAAAQHEPPTTLPPRHRRHQAPPPAPATDTGNTNGRVEYRAEYVDTPRGDDRTAHGAAENLGGLGWSFEIILTMYATIKRAAMYLWKLD</sequence>
<dbReference type="HOGENOM" id="CLU_1906624_0_0_1"/>